<comment type="caution">
    <text evidence="4">The sequence shown here is derived from an EMBL/GenBank/DDBJ whole genome shotgun (WGS) entry which is preliminary data.</text>
</comment>
<dbReference type="Gene3D" id="2.60.40.2480">
    <property type="entry name" value="Periplasmic metal-binding protein Tp34-type"/>
    <property type="match status" value="1"/>
</dbReference>
<dbReference type="EMBL" id="BANC01000016">
    <property type="protein sequence ID" value="GAN79038.1"/>
    <property type="molecule type" value="Genomic_DNA"/>
</dbReference>
<dbReference type="InterPro" id="IPR018470">
    <property type="entry name" value="Metal-bd_Tp34-typ"/>
</dbReference>
<keyword evidence="2 3" id="KW-0732">Signal</keyword>
<reference evidence="4 5" key="1">
    <citation type="submission" date="2012-11" db="EMBL/GenBank/DDBJ databases">
        <title>Whole genome sequence of Acidocella aminolytica 101 = DSM 11237.</title>
        <authorList>
            <person name="Azuma Y."/>
            <person name="Higashiura N."/>
            <person name="Hirakawa H."/>
            <person name="Matsushita K."/>
        </authorList>
    </citation>
    <scope>NUCLEOTIDE SEQUENCE [LARGE SCALE GENOMIC DNA]</scope>
    <source>
        <strain evidence="5">101 / DSM 11237</strain>
    </source>
</reference>
<evidence type="ECO:0000256" key="3">
    <source>
        <dbReference type="SAM" id="SignalP"/>
    </source>
</evidence>
<name>A0A0D6PCU2_9PROT</name>
<dbReference type="PIRSF" id="PIRSF017018">
    <property type="entry name" value="Tp34"/>
    <property type="match status" value="1"/>
</dbReference>
<dbReference type="InterPro" id="IPR038482">
    <property type="entry name" value="Tp34-type_sf"/>
</dbReference>
<dbReference type="STRING" id="1120923.SAMN02746095_02299"/>
<keyword evidence="5" id="KW-1185">Reference proteome</keyword>
<gene>
    <name evidence="4" type="ORF">Aam_016_008</name>
</gene>
<evidence type="ECO:0000256" key="1">
    <source>
        <dbReference type="ARBA" id="ARBA00010013"/>
    </source>
</evidence>
<sequence length="170" mass="18974">MHKLIAWASLFSFVAAAAQAKEYYVGGPDYHADMEIVSSFLLGVEMSPTPPNMVMGPDTIHLEVDLHATANNRWGYPDQAWIPYVKISYILTKEGSNWSHKGVLLPMSANDGPHYAESLTMDGPGKYHVVYTFQPPSVSGYYRHKDAATGIPPWWKPFTEGFSFNYPAKS</sequence>
<accession>A0A0D6PCU2</accession>
<comment type="similarity">
    <text evidence="1">Belongs to the UPF0423 family.</text>
</comment>
<feature type="chain" id="PRO_5010328482" evidence="3">
    <location>
        <begin position="21"/>
        <end position="170"/>
    </location>
</feature>
<protein>
    <submittedName>
        <fullName evidence="4">Fe2+ high-affinity transporter</fullName>
    </submittedName>
</protein>
<evidence type="ECO:0000313" key="5">
    <source>
        <dbReference type="Proteomes" id="UP000032668"/>
    </source>
</evidence>
<dbReference type="Pfam" id="PF10634">
    <property type="entry name" value="Iron_transport"/>
    <property type="match status" value="1"/>
</dbReference>
<dbReference type="AlphaFoldDB" id="A0A0D6PCU2"/>
<dbReference type="Proteomes" id="UP000032668">
    <property type="component" value="Unassembled WGS sequence"/>
</dbReference>
<dbReference type="OrthoDB" id="1495621at2"/>
<evidence type="ECO:0000313" key="4">
    <source>
        <dbReference type="EMBL" id="GAN79038.1"/>
    </source>
</evidence>
<dbReference type="RefSeq" id="WP_048877519.1">
    <property type="nucleotide sequence ID" value="NZ_BANC01000016.1"/>
</dbReference>
<proteinExistence type="inferred from homology"/>
<feature type="signal peptide" evidence="3">
    <location>
        <begin position="1"/>
        <end position="20"/>
    </location>
</feature>
<organism evidence="4 5">
    <name type="scientific">Acidocella aminolytica 101 = DSM 11237</name>
    <dbReference type="NCBI Taxonomy" id="1120923"/>
    <lineage>
        <taxon>Bacteria</taxon>
        <taxon>Pseudomonadati</taxon>
        <taxon>Pseudomonadota</taxon>
        <taxon>Alphaproteobacteria</taxon>
        <taxon>Acetobacterales</taxon>
        <taxon>Acidocellaceae</taxon>
        <taxon>Acidocella</taxon>
    </lineage>
</organism>
<evidence type="ECO:0000256" key="2">
    <source>
        <dbReference type="ARBA" id="ARBA00022729"/>
    </source>
</evidence>